<evidence type="ECO:0000256" key="2">
    <source>
        <dbReference type="ARBA" id="ARBA00022605"/>
    </source>
</evidence>
<dbReference type="InterPro" id="IPR029752">
    <property type="entry name" value="D-isomer_DH_CS1"/>
</dbReference>
<evidence type="ECO:0000256" key="1">
    <source>
        <dbReference type="ARBA" id="ARBA00005854"/>
    </source>
</evidence>
<gene>
    <name evidence="8" type="ORF">GKJPGBOP_07916</name>
</gene>
<comment type="caution">
    <text evidence="8">The sequence shown here is derived from an EMBL/GenBank/DDBJ whole genome shotgun (WGS) entry which is preliminary data.</text>
</comment>
<keyword evidence="9" id="KW-1185">Reference proteome</keyword>
<dbReference type="EMBL" id="BHZD01000001">
    <property type="protein sequence ID" value="GCD48120.1"/>
    <property type="molecule type" value="Genomic_DNA"/>
</dbReference>
<protein>
    <submittedName>
        <fullName evidence="8">Dehydrogenase</fullName>
    </submittedName>
</protein>
<dbReference type="InterPro" id="IPR036291">
    <property type="entry name" value="NAD(P)-bd_dom_sf"/>
</dbReference>
<dbReference type="InterPro" id="IPR050857">
    <property type="entry name" value="D-2-hydroxyacid_DH"/>
</dbReference>
<comment type="similarity">
    <text evidence="1 5">Belongs to the D-isomer specific 2-hydroxyacid dehydrogenase family.</text>
</comment>
<dbReference type="InterPro" id="IPR006140">
    <property type="entry name" value="D-isomer_DH_NAD-bd"/>
</dbReference>
<sequence>MNAQRVLYTDPAWLVADGRQDLSLATVERDVLGDGVELLTAPHEDGRYVLTDDRLLERAAGADALVVYRCQVTDALLDAAGDGLRVVVRQGVGVDNLNAGLLAERGLPGFNVPDYCVDEVAVHTSALALALERHVVPQHVTLTGGTFDIYAGGAPRRVSRRTLGIVGFGRIGRAVARKLGTFYGQVLVYDPYIGRDLAEGYGARTVDTLEELLAESDLVTLHCPLTPGTEGLIGEAELRTMKSDAFLVNAARGKLIDPEALGKALDEGTIAGAGLDVFAPENPNQDPRWKPVLDHPHSVFTSHRAFLSEEAEASSRRRVAELVRDALAGDPALLAGRVGRVLPDGAAR</sequence>
<evidence type="ECO:0000256" key="4">
    <source>
        <dbReference type="ARBA" id="ARBA00023027"/>
    </source>
</evidence>
<dbReference type="AlphaFoldDB" id="A0A401WFR1"/>
<dbReference type="Pfam" id="PF02826">
    <property type="entry name" value="2-Hacid_dh_C"/>
    <property type="match status" value="1"/>
</dbReference>
<dbReference type="RefSeq" id="WP_125058096.1">
    <property type="nucleotide sequence ID" value="NZ_BHZD01000001.1"/>
</dbReference>
<dbReference type="PROSITE" id="PS00671">
    <property type="entry name" value="D_2_HYDROXYACID_DH_3"/>
    <property type="match status" value="1"/>
</dbReference>
<organism evidence="8 9">
    <name type="scientific">Streptomyces paromomycinus</name>
    <name type="common">Streptomyces rimosus subsp. paromomycinus</name>
    <dbReference type="NCBI Taxonomy" id="92743"/>
    <lineage>
        <taxon>Bacteria</taxon>
        <taxon>Bacillati</taxon>
        <taxon>Actinomycetota</taxon>
        <taxon>Actinomycetes</taxon>
        <taxon>Kitasatosporales</taxon>
        <taxon>Streptomycetaceae</taxon>
        <taxon>Streptomyces</taxon>
    </lineage>
</organism>
<keyword evidence="4" id="KW-0520">NAD</keyword>
<dbReference type="SUPFAM" id="SSF51735">
    <property type="entry name" value="NAD(P)-binding Rossmann-fold domains"/>
    <property type="match status" value="1"/>
</dbReference>
<dbReference type="Pfam" id="PF00389">
    <property type="entry name" value="2-Hacid_dh"/>
    <property type="match status" value="1"/>
</dbReference>
<dbReference type="SUPFAM" id="SSF52283">
    <property type="entry name" value="Formate/glycerate dehydrogenase catalytic domain-like"/>
    <property type="match status" value="1"/>
</dbReference>
<reference evidence="8 9" key="1">
    <citation type="submission" date="2018-11" db="EMBL/GenBank/DDBJ databases">
        <title>Whole genome sequence of Streptomyces paromomycinus NBRC 15454(T).</title>
        <authorList>
            <person name="Komaki H."/>
            <person name="Tamura T."/>
        </authorList>
    </citation>
    <scope>NUCLEOTIDE SEQUENCE [LARGE SCALE GENOMIC DNA]</scope>
    <source>
        <strain evidence="8 9">NBRC 15454</strain>
    </source>
</reference>
<name>A0A401WFR1_STREY</name>
<proteinExistence type="inferred from homology"/>
<evidence type="ECO:0000259" key="7">
    <source>
        <dbReference type="Pfam" id="PF02826"/>
    </source>
</evidence>
<feature type="domain" description="D-isomer specific 2-hydroxyacid dehydrogenase NAD-binding" evidence="7">
    <location>
        <begin position="126"/>
        <end position="305"/>
    </location>
</feature>
<dbReference type="GO" id="GO:0016616">
    <property type="term" value="F:oxidoreductase activity, acting on the CH-OH group of donors, NAD or NADP as acceptor"/>
    <property type="evidence" value="ECO:0007669"/>
    <property type="project" value="InterPro"/>
</dbReference>
<feature type="domain" description="D-isomer specific 2-hydroxyacid dehydrogenase catalytic" evidence="6">
    <location>
        <begin position="49"/>
        <end position="331"/>
    </location>
</feature>
<keyword evidence="3 5" id="KW-0560">Oxidoreductase</keyword>
<keyword evidence="2" id="KW-0028">Amino-acid biosynthesis</keyword>
<dbReference type="GO" id="GO:0051287">
    <property type="term" value="F:NAD binding"/>
    <property type="evidence" value="ECO:0007669"/>
    <property type="project" value="InterPro"/>
</dbReference>
<dbReference type="InterPro" id="IPR029753">
    <property type="entry name" value="D-isomer_DH_CS"/>
</dbReference>
<dbReference type="GO" id="GO:0008652">
    <property type="term" value="P:amino acid biosynthetic process"/>
    <property type="evidence" value="ECO:0007669"/>
    <property type="project" value="UniProtKB-KW"/>
</dbReference>
<dbReference type="PANTHER" id="PTHR42789:SF1">
    <property type="entry name" value="D-ISOMER SPECIFIC 2-HYDROXYACID DEHYDROGENASE FAMILY PROTEIN (AFU_ORTHOLOGUE AFUA_6G10090)"/>
    <property type="match status" value="1"/>
</dbReference>
<dbReference type="InterPro" id="IPR043322">
    <property type="entry name" value="CtBP"/>
</dbReference>
<dbReference type="CDD" id="cd05299">
    <property type="entry name" value="CtBP_dh"/>
    <property type="match status" value="1"/>
</dbReference>
<dbReference type="PANTHER" id="PTHR42789">
    <property type="entry name" value="D-ISOMER SPECIFIC 2-HYDROXYACID DEHYDROGENASE FAMILY PROTEIN (AFU_ORTHOLOGUE AFUA_6G10090)"/>
    <property type="match status" value="1"/>
</dbReference>
<dbReference type="Proteomes" id="UP000286746">
    <property type="component" value="Unassembled WGS sequence"/>
</dbReference>
<evidence type="ECO:0000313" key="9">
    <source>
        <dbReference type="Proteomes" id="UP000286746"/>
    </source>
</evidence>
<evidence type="ECO:0000259" key="6">
    <source>
        <dbReference type="Pfam" id="PF00389"/>
    </source>
</evidence>
<evidence type="ECO:0000256" key="3">
    <source>
        <dbReference type="ARBA" id="ARBA00023002"/>
    </source>
</evidence>
<dbReference type="InterPro" id="IPR006139">
    <property type="entry name" value="D-isomer_2_OHA_DH_cat_dom"/>
</dbReference>
<evidence type="ECO:0000256" key="5">
    <source>
        <dbReference type="RuleBase" id="RU003719"/>
    </source>
</evidence>
<evidence type="ECO:0000313" key="8">
    <source>
        <dbReference type="EMBL" id="GCD48120.1"/>
    </source>
</evidence>
<dbReference type="GO" id="GO:0003714">
    <property type="term" value="F:transcription corepressor activity"/>
    <property type="evidence" value="ECO:0007669"/>
    <property type="project" value="InterPro"/>
</dbReference>
<dbReference type="PROSITE" id="PS00065">
    <property type="entry name" value="D_2_HYDROXYACID_DH_1"/>
    <property type="match status" value="1"/>
</dbReference>
<accession>A0A401WFR1</accession>
<dbReference type="Gene3D" id="3.40.50.720">
    <property type="entry name" value="NAD(P)-binding Rossmann-like Domain"/>
    <property type="match status" value="2"/>
</dbReference>